<reference evidence="1 2" key="1">
    <citation type="submission" date="2018-02" db="EMBL/GenBank/DDBJ databases">
        <title>Comparative genomes isolates from brazilian mangrove.</title>
        <authorList>
            <person name="Araujo J.E."/>
            <person name="Taketani R.G."/>
            <person name="Silva M.C.P."/>
            <person name="Loureco M.V."/>
            <person name="Andreote F.D."/>
        </authorList>
    </citation>
    <scope>NUCLEOTIDE SEQUENCE [LARGE SCALE GENOMIC DNA]</scope>
    <source>
        <strain evidence="1 2">Hex-1 MGV</strain>
    </source>
</reference>
<dbReference type="RefSeq" id="WP_105332825.1">
    <property type="nucleotide sequence ID" value="NZ_PUHY01000015.1"/>
</dbReference>
<dbReference type="EMBL" id="PUHY01000015">
    <property type="protein sequence ID" value="PQO29631.1"/>
    <property type="molecule type" value="Genomic_DNA"/>
</dbReference>
<evidence type="ECO:0008006" key="3">
    <source>
        <dbReference type="Google" id="ProtNLM"/>
    </source>
</evidence>
<proteinExistence type="predicted"/>
<name>A0A2S8FBU1_9BACT</name>
<protein>
    <recommendedName>
        <fullName evidence="3">DUF4440 domain-containing protein</fullName>
    </recommendedName>
</protein>
<dbReference type="OrthoDB" id="10003056at2"/>
<dbReference type="Proteomes" id="UP000238322">
    <property type="component" value="Unassembled WGS sequence"/>
</dbReference>
<comment type="caution">
    <text evidence="1">The sequence shown here is derived from an EMBL/GenBank/DDBJ whole genome shotgun (WGS) entry which is preliminary data.</text>
</comment>
<gene>
    <name evidence="1" type="ORF">C5Y83_26615</name>
</gene>
<organism evidence="1 2">
    <name type="scientific">Blastopirellula marina</name>
    <dbReference type="NCBI Taxonomy" id="124"/>
    <lineage>
        <taxon>Bacteria</taxon>
        <taxon>Pseudomonadati</taxon>
        <taxon>Planctomycetota</taxon>
        <taxon>Planctomycetia</taxon>
        <taxon>Pirellulales</taxon>
        <taxon>Pirellulaceae</taxon>
        <taxon>Blastopirellula</taxon>
    </lineage>
</organism>
<sequence>MKYAQILLILILVVLLVATWGRIDNYSLVTDRDWIATETKNVKQDVQKYLSAVREFDVEPMIELAHESVLLSEGGEETVRRFLQQGFTTARQTGVSFDDFTILGEPEFFRTKYDDFAVIRTKLVVSSPENTVWLIGYFVGHKKQHEGSWKYFDASGGTANAERTIKYHLEELPELLTLPECSTKIVASREPAELETSEL</sequence>
<evidence type="ECO:0000313" key="1">
    <source>
        <dbReference type="EMBL" id="PQO29631.1"/>
    </source>
</evidence>
<dbReference type="AlphaFoldDB" id="A0A2S8FBU1"/>
<accession>A0A2S8FBU1</accession>
<evidence type="ECO:0000313" key="2">
    <source>
        <dbReference type="Proteomes" id="UP000238322"/>
    </source>
</evidence>